<sequence length="61" mass="7238">MFKIRCPCCGETHSLLSLIRLMREQKKVAKYLRNHTFASYEFGVIYDDELQGKEVKDDARR</sequence>
<proteinExistence type="predicted"/>
<evidence type="ECO:0000313" key="1">
    <source>
        <dbReference type="EMBL" id="DAD81998.1"/>
    </source>
</evidence>
<accession>A0A8S5MIF3</accession>
<dbReference type="EMBL" id="BK014910">
    <property type="protein sequence ID" value="DAD81998.1"/>
    <property type="molecule type" value="Genomic_DNA"/>
</dbReference>
<name>A0A8S5MIF3_9CAUD</name>
<reference evidence="1" key="1">
    <citation type="journal article" date="2021" name="Proc. Natl. Acad. Sci. U.S.A.">
        <title>A Catalog of Tens of Thousands of Viruses from Human Metagenomes Reveals Hidden Associations with Chronic Diseases.</title>
        <authorList>
            <person name="Tisza M.J."/>
            <person name="Buck C.B."/>
        </authorList>
    </citation>
    <scope>NUCLEOTIDE SEQUENCE</scope>
    <source>
        <strain evidence="1">CtAvK3</strain>
    </source>
</reference>
<protein>
    <submittedName>
        <fullName evidence="1">Uncharacterized protein</fullName>
    </submittedName>
</protein>
<organism evidence="1">
    <name type="scientific">Siphoviridae sp. ctAvK3</name>
    <dbReference type="NCBI Taxonomy" id="2826184"/>
    <lineage>
        <taxon>Viruses</taxon>
        <taxon>Duplodnaviria</taxon>
        <taxon>Heunggongvirae</taxon>
        <taxon>Uroviricota</taxon>
        <taxon>Caudoviricetes</taxon>
    </lineage>
</organism>